<protein>
    <recommendedName>
        <fullName evidence="7">Ig-like domain-containing protein</fullName>
    </recommendedName>
</protein>
<dbReference type="InterPro" id="IPR036179">
    <property type="entry name" value="Ig-like_dom_sf"/>
</dbReference>
<evidence type="ECO:0000256" key="3">
    <source>
        <dbReference type="ARBA" id="ARBA00023157"/>
    </source>
</evidence>
<evidence type="ECO:0000256" key="5">
    <source>
        <dbReference type="SAM" id="MobiDB-lite"/>
    </source>
</evidence>
<keyword evidence="9" id="KW-1185">Reference proteome</keyword>
<dbReference type="EMBL" id="JAODUP010000058">
    <property type="protein sequence ID" value="KAK2164811.1"/>
    <property type="molecule type" value="Genomic_DNA"/>
</dbReference>
<organism evidence="8 9">
    <name type="scientific">Paralvinella palmiformis</name>
    <dbReference type="NCBI Taxonomy" id="53620"/>
    <lineage>
        <taxon>Eukaryota</taxon>
        <taxon>Metazoa</taxon>
        <taxon>Spiralia</taxon>
        <taxon>Lophotrochozoa</taxon>
        <taxon>Annelida</taxon>
        <taxon>Polychaeta</taxon>
        <taxon>Sedentaria</taxon>
        <taxon>Canalipalpata</taxon>
        <taxon>Terebellida</taxon>
        <taxon>Terebelliformia</taxon>
        <taxon>Alvinellidae</taxon>
        <taxon>Paralvinella</taxon>
    </lineage>
</organism>
<dbReference type="InterPro" id="IPR013783">
    <property type="entry name" value="Ig-like_fold"/>
</dbReference>
<dbReference type="PANTHER" id="PTHR12231:SF253">
    <property type="entry name" value="DPR-INTERACTING PROTEIN ETA, ISOFORM B-RELATED"/>
    <property type="match status" value="1"/>
</dbReference>
<dbReference type="Gene3D" id="2.60.40.10">
    <property type="entry name" value="Immunoglobulins"/>
    <property type="match status" value="1"/>
</dbReference>
<proteinExistence type="predicted"/>
<dbReference type="Pfam" id="PF07679">
    <property type="entry name" value="I-set"/>
    <property type="match status" value="1"/>
</dbReference>
<keyword evidence="6" id="KW-1133">Transmembrane helix</keyword>
<feature type="region of interest" description="Disordered" evidence="5">
    <location>
        <begin position="127"/>
        <end position="156"/>
    </location>
</feature>
<dbReference type="InterPro" id="IPR013098">
    <property type="entry name" value="Ig_I-set"/>
</dbReference>
<keyword evidence="2" id="KW-0677">Repeat</keyword>
<name>A0AAD9K5A2_9ANNE</name>
<gene>
    <name evidence="8" type="ORF">LSH36_58g03031</name>
</gene>
<keyword evidence="6" id="KW-0812">Transmembrane</keyword>
<dbReference type="Proteomes" id="UP001208570">
    <property type="component" value="Unassembled WGS sequence"/>
</dbReference>
<reference evidence="8" key="1">
    <citation type="journal article" date="2023" name="Mol. Biol. Evol.">
        <title>Third-Generation Sequencing Reveals the Adaptive Role of the Epigenome in Three Deep-Sea Polychaetes.</title>
        <authorList>
            <person name="Perez M."/>
            <person name="Aroh O."/>
            <person name="Sun Y."/>
            <person name="Lan Y."/>
            <person name="Juniper S.K."/>
            <person name="Young C.R."/>
            <person name="Angers B."/>
            <person name="Qian P.Y."/>
        </authorList>
    </citation>
    <scope>NUCLEOTIDE SEQUENCE</scope>
    <source>
        <strain evidence="8">P08H-3</strain>
    </source>
</reference>
<dbReference type="PROSITE" id="PS50835">
    <property type="entry name" value="IG_LIKE"/>
    <property type="match status" value="1"/>
</dbReference>
<dbReference type="GO" id="GO:0043005">
    <property type="term" value="C:neuron projection"/>
    <property type="evidence" value="ECO:0007669"/>
    <property type="project" value="TreeGrafter"/>
</dbReference>
<sequence>MPNRRISQERSKDTILECIITAFPHAMNYWEKDGRELTSSSGTTSGKYRVQPYDEGEHTITLSLRIHNIEATDYGEYRCVASNSLGTDTESMWLYEYKAPELDQYDNPKDVAPVNWLPTTRATEPKPSYDIGYNNKEKPRDWERTHNTPIGKSDKLSSSGMPLTRSSCYVIIIAVCTLLSTLDLHLLYRTML</sequence>
<dbReference type="AlphaFoldDB" id="A0AAD9K5A2"/>
<evidence type="ECO:0000313" key="9">
    <source>
        <dbReference type="Proteomes" id="UP001208570"/>
    </source>
</evidence>
<evidence type="ECO:0000256" key="4">
    <source>
        <dbReference type="ARBA" id="ARBA00023319"/>
    </source>
</evidence>
<dbReference type="SMART" id="SM00408">
    <property type="entry name" value="IGc2"/>
    <property type="match status" value="1"/>
</dbReference>
<evidence type="ECO:0000256" key="1">
    <source>
        <dbReference type="ARBA" id="ARBA00022729"/>
    </source>
</evidence>
<evidence type="ECO:0000256" key="6">
    <source>
        <dbReference type="SAM" id="Phobius"/>
    </source>
</evidence>
<dbReference type="CDD" id="cd00096">
    <property type="entry name" value="Ig"/>
    <property type="match status" value="1"/>
</dbReference>
<comment type="caution">
    <text evidence="8">The sequence shown here is derived from an EMBL/GenBank/DDBJ whole genome shotgun (WGS) entry which is preliminary data.</text>
</comment>
<dbReference type="InterPro" id="IPR003598">
    <property type="entry name" value="Ig_sub2"/>
</dbReference>
<evidence type="ECO:0000313" key="8">
    <source>
        <dbReference type="EMBL" id="KAK2164811.1"/>
    </source>
</evidence>
<keyword evidence="3" id="KW-1015">Disulfide bond</keyword>
<keyword evidence="4" id="KW-0393">Immunoglobulin domain</keyword>
<accession>A0AAD9K5A2</accession>
<dbReference type="SUPFAM" id="SSF48726">
    <property type="entry name" value="Immunoglobulin"/>
    <property type="match status" value="1"/>
</dbReference>
<keyword evidence="6" id="KW-0472">Membrane</keyword>
<keyword evidence="1" id="KW-0732">Signal</keyword>
<feature type="transmembrane region" description="Helical" evidence="6">
    <location>
        <begin position="168"/>
        <end position="188"/>
    </location>
</feature>
<dbReference type="PANTHER" id="PTHR12231">
    <property type="entry name" value="CTX-RELATED TYPE I TRANSMEMBRANE PROTEIN"/>
    <property type="match status" value="1"/>
</dbReference>
<dbReference type="InterPro" id="IPR003599">
    <property type="entry name" value="Ig_sub"/>
</dbReference>
<evidence type="ECO:0000259" key="7">
    <source>
        <dbReference type="PROSITE" id="PS50835"/>
    </source>
</evidence>
<dbReference type="InterPro" id="IPR051170">
    <property type="entry name" value="Neural/epithelial_adhesion"/>
</dbReference>
<feature type="compositionally biased region" description="Basic and acidic residues" evidence="5">
    <location>
        <begin position="135"/>
        <end position="146"/>
    </location>
</feature>
<dbReference type="InterPro" id="IPR007110">
    <property type="entry name" value="Ig-like_dom"/>
</dbReference>
<dbReference type="SMART" id="SM00409">
    <property type="entry name" value="IG"/>
    <property type="match status" value="1"/>
</dbReference>
<feature type="domain" description="Ig-like" evidence="7">
    <location>
        <begin position="1"/>
        <end position="95"/>
    </location>
</feature>
<evidence type="ECO:0000256" key="2">
    <source>
        <dbReference type="ARBA" id="ARBA00022737"/>
    </source>
</evidence>